<dbReference type="RefSeq" id="WP_146563922.1">
    <property type="nucleotide sequence ID" value="NZ_SIHJ01000001.1"/>
</dbReference>
<evidence type="ECO:0000256" key="3">
    <source>
        <dbReference type="ARBA" id="ARBA00023274"/>
    </source>
</evidence>
<evidence type="ECO:0000256" key="1">
    <source>
        <dbReference type="ARBA" id="ARBA00008777"/>
    </source>
</evidence>
<dbReference type="EMBL" id="SIHJ01000001">
    <property type="protein sequence ID" value="TWT36756.1"/>
    <property type="molecule type" value="Genomic_DNA"/>
</dbReference>
<accession>A0A5C5VDR3</accession>
<keyword evidence="7" id="KW-1185">Reference proteome</keyword>
<dbReference type="HAMAP" id="MF_01368">
    <property type="entry name" value="Ribosomal_bL17"/>
    <property type="match status" value="1"/>
</dbReference>
<dbReference type="PANTHER" id="PTHR14413">
    <property type="entry name" value="RIBOSOMAL PROTEIN L17"/>
    <property type="match status" value="1"/>
</dbReference>
<dbReference type="SUPFAM" id="SSF64263">
    <property type="entry name" value="Prokaryotic ribosomal protein L17"/>
    <property type="match status" value="1"/>
</dbReference>
<reference evidence="6 7" key="1">
    <citation type="submission" date="2019-02" db="EMBL/GenBank/DDBJ databases">
        <title>Deep-cultivation of Planctomycetes and their phenomic and genomic characterization uncovers novel biology.</title>
        <authorList>
            <person name="Wiegand S."/>
            <person name="Jogler M."/>
            <person name="Boedeker C."/>
            <person name="Pinto D."/>
            <person name="Vollmers J."/>
            <person name="Rivas-Marin E."/>
            <person name="Kohn T."/>
            <person name="Peeters S.H."/>
            <person name="Heuer A."/>
            <person name="Rast P."/>
            <person name="Oberbeckmann S."/>
            <person name="Bunk B."/>
            <person name="Jeske O."/>
            <person name="Meyerdierks A."/>
            <person name="Storesund J.E."/>
            <person name="Kallscheuer N."/>
            <person name="Luecker S."/>
            <person name="Lage O.M."/>
            <person name="Pohl T."/>
            <person name="Merkel B.J."/>
            <person name="Hornburger P."/>
            <person name="Mueller R.-W."/>
            <person name="Bruemmer F."/>
            <person name="Labrenz M."/>
            <person name="Spormann A.M."/>
            <person name="Op Den Camp H."/>
            <person name="Overmann J."/>
            <person name="Amann R."/>
            <person name="Jetten M.S.M."/>
            <person name="Mascher T."/>
            <person name="Medema M.H."/>
            <person name="Devos D.P."/>
            <person name="Kaster A.-K."/>
            <person name="Ovreas L."/>
            <person name="Rohde M."/>
            <person name="Galperin M.Y."/>
            <person name="Jogler C."/>
        </authorList>
    </citation>
    <scope>NUCLEOTIDE SEQUENCE [LARGE SCALE GENOMIC DNA]</scope>
    <source>
        <strain evidence="6 7">KOR34</strain>
    </source>
</reference>
<evidence type="ECO:0000256" key="2">
    <source>
        <dbReference type="ARBA" id="ARBA00022980"/>
    </source>
</evidence>
<dbReference type="InterPro" id="IPR036373">
    <property type="entry name" value="Ribosomal_bL17_sf"/>
</dbReference>
<feature type="compositionally biased region" description="Acidic residues" evidence="5">
    <location>
        <begin position="207"/>
        <end position="222"/>
    </location>
</feature>
<dbReference type="GO" id="GO:0006412">
    <property type="term" value="P:translation"/>
    <property type="evidence" value="ECO:0007669"/>
    <property type="project" value="UniProtKB-UniRule"/>
</dbReference>
<comment type="caution">
    <text evidence="6">The sequence shown here is derived from an EMBL/GenBank/DDBJ whole genome shotgun (WGS) entry which is preliminary data.</text>
</comment>
<feature type="region of interest" description="Disordered" evidence="5">
    <location>
        <begin position="185"/>
        <end position="228"/>
    </location>
</feature>
<gene>
    <name evidence="4 6" type="primary">rplQ</name>
    <name evidence="6" type="ORF">KOR34_16960</name>
</gene>
<dbReference type="PANTHER" id="PTHR14413:SF16">
    <property type="entry name" value="LARGE RIBOSOMAL SUBUNIT PROTEIN BL17M"/>
    <property type="match status" value="1"/>
</dbReference>
<dbReference type="InterPro" id="IPR000456">
    <property type="entry name" value="Ribosomal_bL17"/>
</dbReference>
<keyword evidence="2 4" id="KW-0689">Ribosomal protein</keyword>
<protein>
    <recommendedName>
        <fullName evidence="4">Large ribosomal subunit protein bL17</fullName>
    </recommendedName>
</protein>
<dbReference type="GO" id="GO:0003735">
    <property type="term" value="F:structural constituent of ribosome"/>
    <property type="evidence" value="ECO:0007669"/>
    <property type="project" value="InterPro"/>
</dbReference>
<dbReference type="OrthoDB" id="9809073at2"/>
<dbReference type="Gene3D" id="3.90.1030.10">
    <property type="entry name" value="Ribosomal protein L17"/>
    <property type="match status" value="1"/>
</dbReference>
<dbReference type="Pfam" id="PF01196">
    <property type="entry name" value="Ribosomal_L17"/>
    <property type="match status" value="1"/>
</dbReference>
<dbReference type="AlphaFoldDB" id="A0A5C5VDR3"/>
<comment type="similarity">
    <text evidence="1 4">Belongs to the bacterial ribosomal protein bL17 family.</text>
</comment>
<comment type="subunit">
    <text evidence="4">Part of the 50S ribosomal subunit. Contacts protein L32.</text>
</comment>
<evidence type="ECO:0000256" key="4">
    <source>
        <dbReference type="HAMAP-Rule" id="MF_01368"/>
    </source>
</evidence>
<dbReference type="Proteomes" id="UP000316714">
    <property type="component" value="Unassembled WGS sequence"/>
</dbReference>
<evidence type="ECO:0000313" key="6">
    <source>
        <dbReference type="EMBL" id="TWT36756.1"/>
    </source>
</evidence>
<sequence length="228" mass="25329">MRHRRKGRKLGRNPNHQRALLRNLASALILTERDTEDLRYIELESEPAVKGRIVTTVSKAKEVRPLVEKCVTIAKRSIPAQQAAAEFQADSPRGSDGWKSWRGSDRWKQWNDAIAPVVAARRRCLQLLGDKKAVSVLFEEIAPRFEDRPGGYTRVLKIAKPRLGDAGQQAILEFVGVRDRVQVKSEKPAFDAPEDETPADDAPAAEAAEDSTEAAPEEAAAEAEEKKD</sequence>
<keyword evidence="3 4" id="KW-0687">Ribonucleoprotein</keyword>
<organism evidence="6 7">
    <name type="scientific">Posidoniimonas corsicana</name>
    <dbReference type="NCBI Taxonomy" id="1938618"/>
    <lineage>
        <taxon>Bacteria</taxon>
        <taxon>Pseudomonadati</taxon>
        <taxon>Planctomycetota</taxon>
        <taxon>Planctomycetia</taxon>
        <taxon>Pirellulales</taxon>
        <taxon>Lacipirellulaceae</taxon>
        <taxon>Posidoniimonas</taxon>
    </lineage>
</organism>
<dbReference type="GO" id="GO:0022625">
    <property type="term" value="C:cytosolic large ribosomal subunit"/>
    <property type="evidence" value="ECO:0007669"/>
    <property type="project" value="TreeGrafter"/>
</dbReference>
<evidence type="ECO:0000256" key="5">
    <source>
        <dbReference type="SAM" id="MobiDB-lite"/>
    </source>
</evidence>
<name>A0A5C5VDR3_9BACT</name>
<evidence type="ECO:0000313" key="7">
    <source>
        <dbReference type="Proteomes" id="UP000316714"/>
    </source>
</evidence>
<proteinExistence type="inferred from homology"/>